<evidence type="ECO:0000313" key="2">
    <source>
        <dbReference type="EMBL" id="MFC0351910.1"/>
    </source>
</evidence>
<dbReference type="InterPro" id="IPR031982">
    <property type="entry name" value="PilE-like"/>
</dbReference>
<comment type="caution">
    <text evidence="2">The sequence shown here is derived from an EMBL/GenBank/DDBJ whole genome shotgun (WGS) entry which is preliminary data.</text>
</comment>
<name>A0ABV6IJ91_9BURK</name>
<keyword evidence="1" id="KW-0812">Transmembrane</keyword>
<dbReference type="Pfam" id="PF16732">
    <property type="entry name" value="ComP_DUS"/>
    <property type="match status" value="1"/>
</dbReference>
<keyword evidence="3" id="KW-1185">Reference proteome</keyword>
<accession>A0ABV6IJ91</accession>
<dbReference type="InterPro" id="IPR012902">
    <property type="entry name" value="N_methyl_site"/>
</dbReference>
<evidence type="ECO:0000313" key="3">
    <source>
        <dbReference type="Proteomes" id="UP001589844"/>
    </source>
</evidence>
<dbReference type="RefSeq" id="WP_390214629.1">
    <property type="nucleotide sequence ID" value="NZ_JBHLXJ010000035.1"/>
</dbReference>
<keyword evidence="1" id="KW-0472">Membrane</keyword>
<reference evidence="2 3" key="1">
    <citation type="submission" date="2024-09" db="EMBL/GenBank/DDBJ databases">
        <authorList>
            <person name="Sun Q."/>
            <person name="Mori K."/>
        </authorList>
    </citation>
    <scope>NUCLEOTIDE SEQUENCE [LARGE SCALE GENOMIC DNA]</scope>
    <source>
        <strain evidence="2 3">CCM 8677</strain>
    </source>
</reference>
<evidence type="ECO:0000256" key="1">
    <source>
        <dbReference type="SAM" id="Phobius"/>
    </source>
</evidence>
<organism evidence="2 3">
    <name type="scientific">Undibacterium danionis</name>
    <dbReference type="NCBI Taxonomy" id="1812100"/>
    <lineage>
        <taxon>Bacteria</taxon>
        <taxon>Pseudomonadati</taxon>
        <taxon>Pseudomonadota</taxon>
        <taxon>Betaproteobacteria</taxon>
        <taxon>Burkholderiales</taxon>
        <taxon>Oxalobacteraceae</taxon>
        <taxon>Undibacterium</taxon>
    </lineage>
</organism>
<sequence length="154" mass="17123">MKQRQRKLSDGFTLIEAMITVVILGVVSAVAYPGLVEYMNRGKRSDVRVLLMENAQYMERFYTENNSYLVSLSGTQPVLPNLVSPKNSTGTQVQYQLEFSPASPRTARTYSLDARPVNKMAGDPCATFTVNNFGQRTITGTLGASKTQDLCWNK</sequence>
<proteinExistence type="predicted"/>
<keyword evidence="1" id="KW-1133">Transmembrane helix</keyword>
<dbReference type="Proteomes" id="UP001589844">
    <property type="component" value="Unassembled WGS sequence"/>
</dbReference>
<gene>
    <name evidence="2" type="ORF">ACFFJH_18980</name>
</gene>
<dbReference type="Gene3D" id="3.30.700.10">
    <property type="entry name" value="Glycoprotein, Type 4 Pilin"/>
    <property type="match status" value="1"/>
</dbReference>
<dbReference type="NCBIfam" id="TIGR02532">
    <property type="entry name" value="IV_pilin_GFxxxE"/>
    <property type="match status" value="1"/>
</dbReference>
<protein>
    <submittedName>
        <fullName evidence="2">Type IV pilin protein</fullName>
    </submittedName>
</protein>
<dbReference type="SUPFAM" id="SSF54523">
    <property type="entry name" value="Pili subunits"/>
    <property type="match status" value="1"/>
</dbReference>
<dbReference type="Pfam" id="PF07963">
    <property type="entry name" value="N_methyl"/>
    <property type="match status" value="1"/>
</dbReference>
<dbReference type="EMBL" id="JBHLXJ010000035">
    <property type="protein sequence ID" value="MFC0351910.1"/>
    <property type="molecule type" value="Genomic_DNA"/>
</dbReference>
<feature type="transmembrane region" description="Helical" evidence="1">
    <location>
        <begin position="12"/>
        <end position="35"/>
    </location>
</feature>
<dbReference type="InterPro" id="IPR045584">
    <property type="entry name" value="Pilin-like"/>
</dbReference>